<dbReference type="Proteomes" id="UP000256424">
    <property type="component" value="Unassembled WGS sequence"/>
</dbReference>
<evidence type="ECO:0000313" key="6">
    <source>
        <dbReference type="EMBL" id="RDU71631.1"/>
    </source>
</evidence>
<dbReference type="GO" id="GO:0051539">
    <property type="term" value="F:4 iron, 4 sulfur cluster binding"/>
    <property type="evidence" value="ECO:0007669"/>
    <property type="project" value="UniProtKB-KW"/>
</dbReference>
<feature type="domain" description="4Fe-4S ferredoxin-type" evidence="5">
    <location>
        <begin position="1"/>
        <end position="28"/>
    </location>
</feature>
<dbReference type="Gene3D" id="3.30.70.20">
    <property type="match status" value="1"/>
</dbReference>
<gene>
    <name evidence="6" type="ORF">CQA66_05870</name>
</gene>
<dbReference type="PROSITE" id="PS00198">
    <property type="entry name" value="4FE4S_FER_1"/>
    <property type="match status" value="1"/>
</dbReference>
<dbReference type="RefSeq" id="WP_104763452.1">
    <property type="nucleotide sequence ID" value="NZ_FZPM01000023.1"/>
</dbReference>
<protein>
    <submittedName>
        <fullName evidence="6">4Fe-4S dicluster domain-containing protein</fullName>
    </submittedName>
</protein>
<evidence type="ECO:0000256" key="3">
    <source>
        <dbReference type="ARBA" id="ARBA00023004"/>
    </source>
</evidence>
<organism evidence="6 7">
    <name type="scientific">Helicobacter aurati</name>
    <dbReference type="NCBI Taxonomy" id="137778"/>
    <lineage>
        <taxon>Bacteria</taxon>
        <taxon>Pseudomonadati</taxon>
        <taxon>Campylobacterota</taxon>
        <taxon>Epsilonproteobacteria</taxon>
        <taxon>Campylobacterales</taxon>
        <taxon>Helicobacteraceae</taxon>
        <taxon>Helicobacter</taxon>
    </lineage>
</organism>
<name>A0A3D8J4C6_9HELI</name>
<evidence type="ECO:0000256" key="4">
    <source>
        <dbReference type="ARBA" id="ARBA00023014"/>
    </source>
</evidence>
<dbReference type="InterPro" id="IPR050157">
    <property type="entry name" value="PSI_iron-sulfur_center"/>
</dbReference>
<keyword evidence="4" id="KW-0411">Iron-sulfur</keyword>
<sequence>MLFINRNCIACDACKEVCPTQAIYVADPIYIIKQERCIMCKGYSSYPECITVCPMDAIVYEDSKENSSKHTSRN</sequence>
<keyword evidence="1" id="KW-0004">4Fe-4S</keyword>
<dbReference type="InterPro" id="IPR017900">
    <property type="entry name" value="4Fe4S_Fe_S_CS"/>
</dbReference>
<dbReference type="OrthoDB" id="9803397at2"/>
<evidence type="ECO:0000259" key="5">
    <source>
        <dbReference type="PROSITE" id="PS51379"/>
    </source>
</evidence>
<accession>A0A3D8J4C6</accession>
<dbReference type="SUPFAM" id="SSF54862">
    <property type="entry name" value="4Fe-4S ferredoxins"/>
    <property type="match status" value="1"/>
</dbReference>
<dbReference type="PANTHER" id="PTHR24960">
    <property type="entry name" value="PHOTOSYSTEM I IRON-SULFUR CENTER-RELATED"/>
    <property type="match status" value="1"/>
</dbReference>
<keyword evidence="3" id="KW-0408">Iron</keyword>
<evidence type="ECO:0000313" key="7">
    <source>
        <dbReference type="Proteomes" id="UP000256424"/>
    </source>
</evidence>
<dbReference type="GO" id="GO:0046872">
    <property type="term" value="F:metal ion binding"/>
    <property type="evidence" value="ECO:0007669"/>
    <property type="project" value="UniProtKB-KW"/>
</dbReference>
<dbReference type="EMBL" id="NXLW01000010">
    <property type="protein sequence ID" value="RDU71631.1"/>
    <property type="molecule type" value="Genomic_DNA"/>
</dbReference>
<dbReference type="AlphaFoldDB" id="A0A3D8J4C6"/>
<dbReference type="PANTHER" id="PTHR24960:SF79">
    <property type="entry name" value="PHOTOSYSTEM I IRON-SULFUR CENTER"/>
    <property type="match status" value="1"/>
</dbReference>
<evidence type="ECO:0000256" key="1">
    <source>
        <dbReference type="ARBA" id="ARBA00022485"/>
    </source>
</evidence>
<proteinExistence type="predicted"/>
<reference evidence="6 7" key="1">
    <citation type="submission" date="2018-04" db="EMBL/GenBank/DDBJ databases">
        <title>Novel Campyloabacter and Helicobacter Species and Strains.</title>
        <authorList>
            <person name="Mannion A.J."/>
            <person name="Shen Z."/>
            <person name="Fox J.G."/>
        </authorList>
    </citation>
    <scope>NUCLEOTIDE SEQUENCE [LARGE SCALE GENOMIC DNA]</scope>
    <source>
        <strain evidence="6 7">MIT 97-5075</strain>
    </source>
</reference>
<keyword evidence="2" id="KW-0479">Metal-binding</keyword>
<dbReference type="Pfam" id="PF12838">
    <property type="entry name" value="Fer4_7"/>
    <property type="match status" value="1"/>
</dbReference>
<keyword evidence="7" id="KW-1185">Reference proteome</keyword>
<evidence type="ECO:0000256" key="2">
    <source>
        <dbReference type="ARBA" id="ARBA00022723"/>
    </source>
</evidence>
<dbReference type="PROSITE" id="PS51379">
    <property type="entry name" value="4FE4S_FER_2"/>
    <property type="match status" value="1"/>
</dbReference>
<dbReference type="InterPro" id="IPR017896">
    <property type="entry name" value="4Fe4S_Fe-S-bd"/>
</dbReference>
<comment type="caution">
    <text evidence="6">The sequence shown here is derived from an EMBL/GenBank/DDBJ whole genome shotgun (WGS) entry which is preliminary data.</text>
</comment>